<dbReference type="AlphaFoldDB" id="A0A0U3CTI4"/>
<dbReference type="STRING" id="76731.RD2015_125"/>
<dbReference type="EMBL" id="CP013729">
    <property type="protein sequence ID" value="ALV04630.1"/>
    <property type="molecule type" value="Genomic_DNA"/>
</dbReference>
<dbReference type="PROSITE" id="PS51257">
    <property type="entry name" value="PROKAR_LIPOPROTEIN"/>
    <property type="match status" value="1"/>
</dbReference>
<reference evidence="1 2" key="1">
    <citation type="submission" date="2015-12" db="EMBL/GenBank/DDBJ databases">
        <title>Complete genome of Roseateles depolymerans KCTC 42856.</title>
        <authorList>
            <person name="Kim K.M."/>
        </authorList>
    </citation>
    <scope>NUCLEOTIDE SEQUENCE [LARGE SCALE GENOMIC DNA]</scope>
    <source>
        <strain evidence="1 2">KCTC 42856</strain>
    </source>
</reference>
<dbReference type="Pfam" id="PF14344">
    <property type="entry name" value="DUF4397"/>
    <property type="match status" value="2"/>
</dbReference>
<protein>
    <submittedName>
        <fullName evidence="1">Uncharacterized protein</fullName>
    </submittedName>
</protein>
<organism evidence="1 2">
    <name type="scientific">Roseateles depolymerans</name>
    <dbReference type="NCBI Taxonomy" id="76731"/>
    <lineage>
        <taxon>Bacteria</taxon>
        <taxon>Pseudomonadati</taxon>
        <taxon>Pseudomonadota</taxon>
        <taxon>Betaproteobacteria</taxon>
        <taxon>Burkholderiales</taxon>
        <taxon>Sphaerotilaceae</taxon>
        <taxon>Roseateles</taxon>
    </lineage>
</organism>
<dbReference type="RefSeq" id="WP_058933235.1">
    <property type="nucleotide sequence ID" value="NZ_CP013729.1"/>
</dbReference>
<evidence type="ECO:0000313" key="1">
    <source>
        <dbReference type="EMBL" id="ALV04630.1"/>
    </source>
</evidence>
<evidence type="ECO:0000313" key="2">
    <source>
        <dbReference type="Proteomes" id="UP000060699"/>
    </source>
</evidence>
<dbReference type="InterPro" id="IPR025510">
    <property type="entry name" value="DUF4397"/>
</dbReference>
<dbReference type="Proteomes" id="UP000060699">
    <property type="component" value="Chromosome"/>
</dbReference>
<gene>
    <name evidence="1" type="ORF">RD2015_125</name>
</gene>
<accession>A0A0U3CTI4</accession>
<proteinExistence type="predicted"/>
<sequence precursor="true">MRFKTWAWGLSVATMALLTACGGGGGDGGSADVRLLNASISYSALDMAVGTDQKTVNTGIAYAKAGEYASVKTSDSGTYIQNSTVGSTLSSTTPTLSSGSKYTLIAYGTTGNVRTTLLQENQDKPDAGKSKFLILNLAPDAGALDIYETSTTVTTLDDAAIVASGIASGGGSGYASLKSGTFRFVVTGAGDKNDVRLTIPSLVLPDAGVSTLILTGSNGGVLVNGMQLIQQGDVTNYANTTARVRLVSGLPSGNSISGSVATTPLLTTASSPAIGNYVQVPAGSQAVAVSVNGATVSSSNGTFTAGNDYTMLVYGNAASPTLNLLSDDNKLPTSSTNAKIHLINGLSNSNASLNLNVNFAAYASNVAPGTSSTPVQIAAASGVLLTVTSSSSSSTLFQAPDNTNITANNIYTVFLLGDGNGTVFGSLRRER</sequence>
<name>A0A0U3CTI4_9BURK</name>
<dbReference type="KEGG" id="rdp:RD2015_125"/>
<keyword evidence="2" id="KW-1185">Reference proteome</keyword>